<evidence type="ECO:0000313" key="2">
    <source>
        <dbReference type="EMBL" id="MPM61895.1"/>
    </source>
</evidence>
<name>A0A645B8Y9_9ZZZZ</name>
<reference evidence="2" key="1">
    <citation type="submission" date="2019-08" db="EMBL/GenBank/DDBJ databases">
        <authorList>
            <person name="Kucharzyk K."/>
            <person name="Murdoch R.W."/>
            <person name="Higgins S."/>
            <person name="Loffler F."/>
        </authorList>
    </citation>
    <scope>NUCLEOTIDE SEQUENCE</scope>
</reference>
<feature type="region of interest" description="Disordered" evidence="1">
    <location>
        <begin position="26"/>
        <end position="58"/>
    </location>
</feature>
<accession>A0A645B8Y9</accession>
<dbReference type="AlphaFoldDB" id="A0A645B8Y9"/>
<dbReference type="EMBL" id="VSSQ01018578">
    <property type="protein sequence ID" value="MPM61895.1"/>
    <property type="molecule type" value="Genomic_DNA"/>
</dbReference>
<evidence type="ECO:0000256" key="1">
    <source>
        <dbReference type="SAM" id="MobiDB-lite"/>
    </source>
</evidence>
<comment type="caution">
    <text evidence="2">The sequence shown here is derived from an EMBL/GenBank/DDBJ whole genome shotgun (WGS) entry which is preliminary data.</text>
</comment>
<proteinExistence type="predicted"/>
<organism evidence="2">
    <name type="scientific">bioreactor metagenome</name>
    <dbReference type="NCBI Taxonomy" id="1076179"/>
    <lineage>
        <taxon>unclassified sequences</taxon>
        <taxon>metagenomes</taxon>
        <taxon>ecological metagenomes</taxon>
    </lineage>
</organism>
<protein>
    <submittedName>
        <fullName evidence="2">Uncharacterized protein</fullName>
    </submittedName>
</protein>
<gene>
    <name evidence="2" type="ORF">SDC9_108759</name>
</gene>
<sequence length="197" mass="22078">MPGHLISGPLSVAVTGQAGDVRLAEGRQHQTDGQHRRRRHSSPGQNGVDQGSPDPAVAVGEGMDRLELCVHHGRLHEWTMSRPVEIGDQVGHQIGNTLRCRRHERGFHWVSARAPDPVLSPAKAMEPRLVRQQCAVQLDNVLHADASDLHELRRGFPHHRHVVGHQSRLCADPTDRLVVPQFSQCHLLRRRRQPLDL</sequence>